<dbReference type="STRING" id="81824.A9UW23"/>
<dbReference type="Pfam" id="PF01302">
    <property type="entry name" value="CAP_GLY"/>
    <property type="match status" value="1"/>
</dbReference>
<name>A9UW23_MONBE</name>
<evidence type="ECO:0000256" key="3">
    <source>
        <dbReference type="ARBA" id="ARBA00022701"/>
    </source>
</evidence>
<gene>
    <name evidence="8" type="ORF">MONBRDRAFT_3756</name>
</gene>
<dbReference type="GO" id="GO:0030286">
    <property type="term" value="C:dynein complex"/>
    <property type="evidence" value="ECO:0007669"/>
    <property type="project" value="UniProtKB-KW"/>
</dbReference>
<dbReference type="PANTHER" id="PTHR18916">
    <property type="entry name" value="DYNACTIN 1-RELATED MICROTUBULE-BINDING"/>
    <property type="match status" value="1"/>
</dbReference>
<dbReference type="GeneID" id="5889691"/>
<keyword evidence="2" id="KW-0963">Cytoplasm</keyword>
<evidence type="ECO:0000256" key="6">
    <source>
        <dbReference type="ARBA" id="ARBA00023212"/>
    </source>
</evidence>
<feature type="domain" description="CAP-Gly" evidence="7">
    <location>
        <begin position="22"/>
        <end position="64"/>
    </location>
</feature>
<protein>
    <recommendedName>
        <fullName evidence="7">CAP-Gly domain-containing protein</fullName>
    </recommendedName>
</protein>
<keyword evidence="9" id="KW-1185">Reference proteome</keyword>
<dbReference type="OMA" id="VRRTECK"/>
<dbReference type="InterPro" id="IPR036859">
    <property type="entry name" value="CAP-Gly_dom_sf"/>
</dbReference>
<keyword evidence="3" id="KW-0493">Microtubule</keyword>
<feature type="non-terminal residue" evidence="8">
    <location>
        <position position="1"/>
    </location>
</feature>
<sequence length="68" mass="7755">LKEGMRVCIKKKNVEGYIRHVGTVDFAEGVWIGVELDKPEGKNDGSVQDKRYFSCPDKHGMFVRKTQV</sequence>
<evidence type="ECO:0000259" key="7">
    <source>
        <dbReference type="PROSITE" id="PS50245"/>
    </source>
</evidence>
<dbReference type="RefSeq" id="XP_001744538.1">
    <property type="nucleotide sequence ID" value="XM_001744486.1"/>
</dbReference>
<proteinExistence type="predicted"/>
<dbReference type="PANTHER" id="PTHR18916:SF6">
    <property type="entry name" value="DYNACTIN SUBUNIT 1"/>
    <property type="match status" value="1"/>
</dbReference>
<evidence type="ECO:0000256" key="4">
    <source>
        <dbReference type="ARBA" id="ARBA00023017"/>
    </source>
</evidence>
<dbReference type="SUPFAM" id="SSF74924">
    <property type="entry name" value="Cap-Gly domain"/>
    <property type="match status" value="1"/>
</dbReference>
<evidence type="ECO:0000256" key="2">
    <source>
        <dbReference type="ARBA" id="ARBA00022490"/>
    </source>
</evidence>
<dbReference type="GO" id="GO:0005819">
    <property type="term" value="C:spindle"/>
    <property type="evidence" value="ECO:0007669"/>
    <property type="project" value="UniProtKB-SubCell"/>
</dbReference>
<dbReference type="eggNOG" id="KOG0241">
    <property type="taxonomic scope" value="Eukaryota"/>
</dbReference>
<dbReference type="Proteomes" id="UP000001357">
    <property type="component" value="Unassembled WGS sequence"/>
</dbReference>
<reference evidence="8 9" key="1">
    <citation type="journal article" date="2008" name="Nature">
        <title>The genome of the choanoflagellate Monosiga brevicollis and the origin of metazoans.</title>
        <authorList>
            <consortium name="JGI Sequencing"/>
            <person name="King N."/>
            <person name="Westbrook M.J."/>
            <person name="Young S.L."/>
            <person name="Kuo A."/>
            <person name="Abedin M."/>
            <person name="Chapman J."/>
            <person name="Fairclough S."/>
            <person name="Hellsten U."/>
            <person name="Isogai Y."/>
            <person name="Letunic I."/>
            <person name="Marr M."/>
            <person name="Pincus D."/>
            <person name="Putnam N."/>
            <person name="Rokas A."/>
            <person name="Wright K.J."/>
            <person name="Zuzow R."/>
            <person name="Dirks W."/>
            <person name="Good M."/>
            <person name="Goodstein D."/>
            <person name="Lemons D."/>
            <person name="Li W."/>
            <person name="Lyons J.B."/>
            <person name="Morris A."/>
            <person name="Nichols S."/>
            <person name="Richter D.J."/>
            <person name="Salamov A."/>
            <person name="Bork P."/>
            <person name="Lim W.A."/>
            <person name="Manning G."/>
            <person name="Miller W.T."/>
            <person name="McGinnis W."/>
            <person name="Shapiro H."/>
            <person name="Tjian R."/>
            <person name="Grigoriev I.V."/>
            <person name="Rokhsar D."/>
        </authorList>
    </citation>
    <scope>NUCLEOTIDE SEQUENCE [LARGE SCALE GENOMIC DNA]</scope>
    <source>
        <strain evidence="9">MX1 / ATCC 50154</strain>
    </source>
</reference>
<evidence type="ECO:0000313" key="8">
    <source>
        <dbReference type="EMBL" id="EDQ90487.1"/>
    </source>
</evidence>
<dbReference type="InterPro" id="IPR000938">
    <property type="entry name" value="CAP-Gly_domain"/>
</dbReference>
<organism evidence="8 9">
    <name type="scientific">Monosiga brevicollis</name>
    <name type="common">Choanoflagellate</name>
    <dbReference type="NCBI Taxonomy" id="81824"/>
    <lineage>
        <taxon>Eukaryota</taxon>
        <taxon>Choanoflagellata</taxon>
        <taxon>Craspedida</taxon>
        <taxon>Salpingoecidae</taxon>
        <taxon>Monosiga</taxon>
    </lineage>
</organism>
<dbReference type="Gene3D" id="2.30.30.190">
    <property type="entry name" value="CAP Gly-rich-like domain"/>
    <property type="match status" value="1"/>
</dbReference>
<accession>A9UW23</accession>
<evidence type="ECO:0000256" key="1">
    <source>
        <dbReference type="ARBA" id="ARBA00004186"/>
    </source>
</evidence>
<dbReference type="KEGG" id="mbr:MONBRDRAFT_3756"/>
<dbReference type="PROSITE" id="PS00845">
    <property type="entry name" value="CAP_GLY_1"/>
    <property type="match status" value="1"/>
</dbReference>
<dbReference type="SMART" id="SM01052">
    <property type="entry name" value="CAP_GLY"/>
    <property type="match status" value="1"/>
</dbReference>
<dbReference type="EMBL" id="CH991547">
    <property type="protein sequence ID" value="EDQ90487.1"/>
    <property type="molecule type" value="Genomic_DNA"/>
</dbReference>
<keyword evidence="5" id="KW-0175">Coiled coil</keyword>
<dbReference type="PROSITE" id="PS50245">
    <property type="entry name" value="CAP_GLY_2"/>
    <property type="match status" value="1"/>
</dbReference>
<keyword evidence="4" id="KW-0243">Dynein</keyword>
<keyword evidence="6" id="KW-0206">Cytoskeleton</keyword>
<comment type="subcellular location">
    <subcellularLocation>
        <location evidence="1">Cytoplasm</location>
        <location evidence="1">Cytoskeleton</location>
        <location evidence="1">Spindle</location>
    </subcellularLocation>
</comment>
<feature type="non-terminal residue" evidence="8">
    <location>
        <position position="68"/>
    </location>
</feature>
<dbReference type="InParanoid" id="A9UW23"/>
<dbReference type="AlphaFoldDB" id="A9UW23"/>
<dbReference type="GO" id="GO:0005874">
    <property type="term" value="C:microtubule"/>
    <property type="evidence" value="ECO:0007669"/>
    <property type="project" value="UniProtKB-KW"/>
</dbReference>
<evidence type="ECO:0000313" key="9">
    <source>
        <dbReference type="Proteomes" id="UP000001357"/>
    </source>
</evidence>
<evidence type="ECO:0000256" key="5">
    <source>
        <dbReference type="ARBA" id="ARBA00023054"/>
    </source>
</evidence>